<evidence type="ECO:0000313" key="8">
    <source>
        <dbReference type="EMBL" id="OFV71087.1"/>
    </source>
</evidence>
<dbReference type="InterPro" id="IPR036237">
    <property type="entry name" value="Xyl_isomerase-like_sf"/>
</dbReference>
<keyword evidence="2 8" id="KW-0255">Endonuclease</keyword>
<evidence type="ECO:0000256" key="4">
    <source>
        <dbReference type="ARBA" id="ARBA00022769"/>
    </source>
</evidence>
<gene>
    <name evidence="8" type="primary">uvsE</name>
    <name evidence="8" type="ORF">ACWI_16730</name>
    <name evidence="9" type="ORF">FXB42_12975</name>
</gene>
<evidence type="ECO:0000313" key="11">
    <source>
        <dbReference type="Proteomes" id="UP000322619"/>
    </source>
</evidence>
<keyword evidence="6" id="KW-0234">DNA repair</keyword>
<evidence type="ECO:0000256" key="1">
    <source>
        <dbReference type="ARBA" id="ARBA00022722"/>
    </source>
</evidence>
<sequence>MRIGYACLTVGVLNTELKTCLLKNASEEKLTELIKHNLNALEKMIDYNIENQIELFRISSSLIPFGSNPVNRIVWWEVFEKQFKKISKKIAKSGMRVSMHPGQYTVLNSADENIVANAIADLDYHACVMDSLGLGPENKIILHVGGIYNDKKQAIKRFLKNYQRLSETVKKRLVIENDDKSYTISDVLIIGKALDIPVIFDNLHHQVNPCDEKQPDTYWIDICKTTWKSQDGKQKIHYSQQHPDKKPGSHSKTIGINEFMAFHQELDGRDLDIMLEVKDKNLSAMKCINCITTKKEINRLEHEWSKYKYAVLERSPLDYLEIRKLLNNKDSYPCMEFYNLIEASFQKETTMGNSINVAQHIWGYFRTIALPSEKKYFLKLLDQYEKGEASIKKVKKNLWKMTVKYEQTYLLDSYYYVII</sequence>
<evidence type="ECO:0000256" key="2">
    <source>
        <dbReference type="ARBA" id="ARBA00022759"/>
    </source>
</evidence>
<dbReference type="GO" id="GO:0009411">
    <property type="term" value="P:response to UV"/>
    <property type="evidence" value="ECO:0007669"/>
    <property type="project" value="InterPro"/>
</dbReference>
<proteinExistence type="predicted"/>
<evidence type="ECO:0000256" key="3">
    <source>
        <dbReference type="ARBA" id="ARBA00022763"/>
    </source>
</evidence>
<keyword evidence="4" id="KW-0228">DNA excision</keyword>
<dbReference type="PANTHER" id="PTHR31290:SF5">
    <property type="entry name" value="UV-DAMAGE ENDONUCLEASE"/>
    <property type="match status" value="1"/>
</dbReference>
<dbReference type="InterPro" id="IPR004601">
    <property type="entry name" value="UvdE"/>
</dbReference>
<dbReference type="OrthoDB" id="9782576at2"/>
<comment type="caution">
    <text evidence="8">The sequence shown here is derived from an EMBL/GenBank/DDBJ whole genome shotgun (WGS) entry which is preliminary data.</text>
</comment>
<dbReference type="Pfam" id="PF08349">
    <property type="entry name" value="DUF1722"/>
    <property type="match status" value="1"/>
</dbReference>
<dbReference type="EMBL" id="VSLA01000026">
    <property type="protein sequence ID" value="TYC84329.1"/>
    <property type="molecule type" value="Genomic_DNA"/>
</dbReference>
<dbReference type="PANTHER" id="PTHR31290">
    <property type="entry name" value="UV-DAMAGE ENDONUCLEASE"/>
    <property type="match status" value="1"/>
</dbReference>
<dbReference type="GO" id="GO:0006289">
    <property type="term" value="P:nucleotide-excision repair"/>
    <property type="evidence" value="ECO:0007669"/>
    <property type="project" value="InterPro"/>
</dbReference>
<dbReference type="InterPro" id="IPR013560">
    <property type="entry name" value="DUF1722"/>
</dbReference>
<dbReference type="GO" id="GO:0016787">
    <property type="term" value="F:hydrolase activity"/>
    <property type="evidence" value="ECO:0007669"/>
    <property type="project" value="UniProtKB-KW"/>
</dbReference>
<keyword evidence="5 8" id="KW-0378">Hydrolase</keyword>
<dbReference type="Proteomes" id="UP000322619">
    <property type="component" value="Unassembled WGS sequence"/>
</dbReference>
<keyword evidence="3" id="KW-0227">DNA damage</keyword>
<name>A0A1F2PID3_9FIRM</name>
<dbReference type="Pfam" id="PF03851">
    <property type="entry name" value="UvdE"/>
    <property type="match status" value="1"/>
</dbReference>
<evidence type="ECO:0000256" key="5">
    <source>
        <dbReference type="ARBA" id="ARBA00022801"/>
    </source>
</evidence>
<dbReference type="GO" id="GO:0004519">
    <property type="term" value="F:endonuclease activity"/>
    <property type="evidence" value="ECO:0007669"/>
    <property type="project" value="UniProtKB-KW"/>
</dbReference>
<reference evidence="8 10" key="1">
    <citation type="submission" date="2015-09" db="EMBL/GenBank/DDBJ databases">
        <title>Genome sequence of Acetobacterium wieringae DSM 1911.</title>
        <authorList>
            <person name="Poehlein A."/>
            <person name="Bengelsdorf F.R."/>
            <person name="Schiel-Bengelsdorf B."/>
            <person name="Duerre P."/>
            <person name="Daniel R."/>
        </authorList>
    </citation>
    <scope>NUCLEOTIDE SEQUENCE [LARGE SCALE GENOMIC DNA]</scope>
    <source>
        <strain evidence="8 10">DSM 1911</strain>
    </source>
</reference>
<dbReference type="NCBIfam" id="TIGR00629">
    <property type="entry name" value="uvde"/>
    <property type="match status" value="1"/>
</dbReference>
<feature type="domain" description="DUF1722" evidence="7">
    <location>
        <begin position="308"/>
        <end position="415"/>
    </location>
</feature>
<dbReference type="EMBL" id="LKEU01000027">
    <property type="protein sequence ID" value="OFV71087.1"/>
    <property type="molecule type" value="Genomic_DNA"/>
</dbReference>
<reference evidence="9 11" key="2">
    <citation type="submission" date="2019-08" db="EMBL/GenBank/DDBJ databases">
        <title>Isolation and enrichment of carboxydotrophic bacteria from anaerobic sludge for the production of bio-based chemicals from syngas.</title>
        <authorList>
            <person name="Antares A.L."/>
            <person name="Moreira J."/>
            <person name="Diender M."/>
            <person name="Parshina S.N."/>
            <person name="Stams A.J.M."/>
            <person name="Alves M."/>
            <person name="Alves J.I."/>
            <person name="Sousa D.Z."/>
        </authorList>
    </citation>
    <scope>NUCLEOTIDE SEQUENCE [LARGE SCALE GENOMIC DNA]</scope>
    <source>
        <strain evidence="9 11">JM</strain>
    </source>
</reference>
<accession>A0A1F2PID3</accession>
<dbReference type="Gene3D" id="3.20.20.150">
    <property type="entry name" value="Divalent-metal-dependent TIM barrel enzymes"/>
    <property type="match status" value="1"/>
</dbReference>
<evidence type="ECO:0000259" key="7">
    <source>
        <dbReference type="Pfam" id="PF08349"/>
    </source>
</evidence>
<evidence type="ECO:0000313" key="10">
    <source>
        <dbReference type="Proteomes" id="UP000176244"/>
    </source>
</evidence>
<dbReference type="STRING" id="52694.ACWI_16730"/>
<dbReference type="EC" id="3.-.-.-" evidence="8"/>
<dbReference type="SUPFAM" id="SSF51658">
    <property type="entry name" value="Xylose isomerase-like"/>
    <property type="match status" value="1"/>
</dbReference>
<dbReference type="AlphaFoldDB" id="A0A1F2PID3"/>
<protein>
    <submittedName>
        <fullName evidence="8">UV DNA damage endonuclease</fullName>
        <ecNumber evidence="8">3.-.-.-</ecNumber>
    </submittedName>
    <submittedName>
        <fullName evidence="9">UV DNA damage repair endonuclease UvsE</fullName>
    </submittedName>
</protein>
<evidence type="ECO:0000256" key="6">
    <source>
        <dbReference type="ARBA" id="ARBA00023204"/>
    </source>
</evidence>
<dbReference type="Proteomes" id="UP000176244">
    <property type="component" value="Unassembled WGS sequence"/>
</dbReference>
<organism evidence="8 10">
    <name type="scientific">Acetobacterium wieringae</name>
    <dbReference type="NCBI Taxonomy" id="52694"/>
    <lineage>
        <taxon>Bacteria</taxon>
        <taxon>Bacillati</taxon>
        <taxon>Bacillota</taxon>
        <taxon>Clostridia</taxon>
        <taxon>Eubacteriales</taxon>
        <taxon>Eubacteriaceae</taxon>
        <taxon>Acetobacterium</taxon>
    </lineage>
</organism>
<evidence type="ECO:0000313" key="9">
    <source>
        <dbReference type="EMBL" id="TYC84329.1"/>
    </source>
</evidence>
<keyword evidence="1" id="KW-0540">Nuclease</keyword>